<feature type="domain" description="Mutator-like transposase" evidence="2">
    <location>
        <begin position="102"/>
        <end position="261"/>
    </location>
</feature>
<reference evidence="3 4" key="1">
    <citation type="submission" date="2017-07" db="EMBL/GenBank/DDBJ databases">
        <authorList>
            <person name="Talla V."/>
            <person name="Backstrom N."/>
        </authorList>
    </citation>
    <scope>NUCLEOTIDE SEQUENCE [LARGE SCALE GENOMIC DNA]</scope>
</reference>
<sequence>RAKRNSQNSDETPTTSKHAQQNYFDIRLKDNQSDEQPPIMDISNIQPMEISNNDVKILEFKSVMYAGIRWIMSSTISTDNDAGEFQISYEKEAETNEKIIHRRIIDVSHFLSELKRISNHGPLGCSFTELDLISETLIGPQSKFTFKCRFCNLKFVINGDNCSENYLNINTCAVAGTIAVGAGHSQLDELMSAINLPLLSEKTYSENHELISRKWEDVLLESMSQAAKREKQFAISNSRVNKDGIPIIDVIADGCWSKDSHDAKDRFNKVDLILPSIFDIKMAKFAWFLVAICSLPLLGRCSDDENPLFDIASSLLQNMGNGGSNNMEGLAAIGNIMGTLMQGDNAKNLGAMFGQDSVQVNIECVTN</sequence>
<dbReference type="Pfam" id="PF20700">
    <property type="entry name" value="Mutator"/>
    <property type="match status" value="1"/>
</dbReference>
<feature type="region of interest" description="Disordered" evidence="1">
    <location>
        <begin position="1"/>
        <end position="22"/>
    </location>
</feature>
<dbReference type="InterPro" id="IPR049012">
    <property type="entry name" value="Mutator_transp_dom"/>
</dbReference>
<evidence type="ECO:0000259" key="2">
    <source>
        <dbReference type="Pfam" id="PF20700"/>
    </source>
</evidence>
<keyword evidence="4" id="KW-1185">Reference proteome</keyword>
<gene>
    <name evidence="3" type="ORF">LSINAPIS_LOCUS9751</name>
</gene>
<feature type="non-terminal residue" evidence="3">
    <location>
        <position position="367"/>
    </location>
</feature>
<feature type="non-terminal residue" evidence="3">
    <location>
        <position position="1"/>
    </location>
</feature>
<dbReference type="AlphaFoldDB" id="A0A5E4QKA1"/>
<organism evidence="3 4">
    <name type="scientific">Leptidea sinapis</name>
    <dbReference type="NCBI Taxonomy" id="189913"/>
    <lineage>
        <taxon>Eukaryota</taxon>
        <taxon>Metazoa</taxon>
        <taxon>Ecdysozoa</taxon>
        <taxon>Arthropoda</taxon>
        <taxon>Hexapoda</taxon>
        <taxon>Insecta</taxon>
        <taxon>Pterygota</taxon>
        <taxon>Neoptera</taxon>
        <taxon>Endopterygota</taxon>
        <taxon>Lepidoptera</taxon>
        <taxon>Glossata</taxon>
        <taxon>Ditrysia</taxon>
        <taxon>Papilionoidea</taxon>
        <taxon>Pieridae</taxon>
        <taxon>Dismorphiinae</taxon>
        <taxon>Leptidea</taxon>
    </lineage>
</organism>
<evidence type="ECO:0000313" key="3">
    <source>
        <dbReference type="EMBL" id="VVC98723.1"/>
    </source>
</evidence>
<evidence type="ECO:0000256" key="1">
    <source>
        <dbReference type="SAM" id="MobiDB-lite"/>
    </source>
</evidence>
<accession>A0A5E4QKA1</accession>
<evidence type="ECO:0000313" key="4">
    <source>
        <dbReference type="Proteomes" id="UP000324832"/>
    </source>
</evidence>
<dbReference type="Proteomes" id="UP000324832">
    <property type="component" value="Unassembled WGS sequence"/>
</dbReference>
<name>A0A5E4QKA1_9NEOP</name>
<proteinExistence type="predicted"/>
<dbReference type="EMBL" id="FZQP02003767">
    <property type="protein sequence ID" value="VVC98723.1"/>
    <property type="molecule type" value="Genomic_DNA"/>
</dbReference>
<protein>
    <recommendedName>
        <fullName evidence="2">Mutator-like transposase domain-containing protein</fullName>
    </recommendedName>
</protein>